<evidence type="ECO:0000313" key="4">
    <source>
        <dbReference type="Proteomes" id="UP000030752"/>
    </source>
</evidence>
<dbReference type="Proteomes" id="UP000030752">
    <property type="component" value="Unassembled WGS sequence"/>
</dbReference>
<organism evidence="3 4">
    <name type="scientific">Cyphellophora europaea (strain CBS 101466)</name>
    <name type="common">Phialophora europaea</name>
    <dbReference type="NCBI Taxonomy" id="1220924"/>
    <lineage>
        <taxon>Eukaryota</taxon>
        <taxon>Fungi</taxon>
        <taxon>Dikarya</taxon>
        <taxon>Ascomycota</taxon>
        <taxon>Pezizomycotina</taxon>
        <taxon>Eurotiomycetes</taxon>
        <taxon>Chaetothyriomycetidae</taxon>
        <taxon>Chaetothyriales</taxon>
        <taxon>Cyphellophoraceae</taxon>
        <taxon>Cyphellophora</taxon>
    </lineage>
</organism>
<sequence length="420" mass="45603">MSASAYTSRASSPAPYSPLTSCPGTPATEASSLFDLPDLAQYILVTGGLGFIGSHTAAELLKSGYNVLIVDNCSNSHSDVFGRINQIADNHYASRPSARPEAKLFNVNYQDMPSMQSLLDQYSSWTLRGDRESQIVGVIHFAAFKAVEESIRSPLKYYRNNITGLVDFLGLLEEYNIKKFIFSSSATVYGTIADRGLPLQEENCVHSPTSYNSLEGSSVAAEQGCTGLTNPYGRTKFFGEAILADVAASDPAWTIIALRYFNPIGCDESGLLGEDPKGVPSNLLPVVTRVMTGQYAELKVFGDDWNTADGTAVRDFIHVTDLARGHIAALTSAQQESLKQNFRTFNLGTGCGYSVEQVASTMEKVSGRAVPRRRVERRAGDVGSCVAVAGRAYTELGWKTEKTLDDACRDICRFLKVNES</sequence>
<dbReference type="eggNOG" id="KOG1371">
    <property type="taxonomic scope" value="Eukaryota"/>
</dbReference>
<feature type="compositionally biased region" description="Polar residues" evidence="1">
    <location>
        <begin position="1"/>
        <end position="11"/>
    </location>
</feature>
<keyword evidence="4" id="KW-1185">Reference proteome</keyword>
<dbReference type="SUPFAM" id="SSF51735">
    <property type="entry name" value="NAD(P)-binding Rossmann-fold domains"/>
    <property type="match status" value="1"/>
</dbReference>
<dbReference type="VEuPathDB" id="FungiDB:HMPREF1541_06677"/>
<feature type="domain" description="NAD(P)-binding" evidence="2">
    <location>
        <begin position="44"/>
        <end position="410"/>
    </location>
</feature>
<dbReference type="FunFam" id="3.40.50.720:FF:000418">
    <property type="entry name" value="UDP-glucose 4-epimerase 5"/>
    <property type="match status" value="1"/>
</dbReference>
<proteinExistence type="predicted"/>
<dbReference type="Gene3D" id="3.90.25.10">
    <property type="entry name" value="UDP-galactose 4-epimerase, domain 1"/>
    <property type="match status" value="1"/>
</dbReference>
<dbReference type="GO" id="GO:0003978">
    <property type="term" value="F:UDP-glucose 4-epimerase activity"/>
    <property type="evidence" value="ECO:0007669"/>
    <property type="project" value="TreeGrafter"/>
</dbReference>
<evidence type="ECO:0000313" key="3">
    <source>
        <dbReference type="EMBL" id="ETN38640.1"/>
    </source>
</evidence>
<evidence type="ECO:0000259" key="2">
    <source>
        <dbReference type="Pfam" id="PF16363"/>
    </source>
</evidence>
<accession>W2RQN9</accession>
<gene>
    <name evidence="3" type="ORF">HMPREF1541_06677</name>
</gene>
<name>W2RQN9_CYPE1</name>
<dbReference type="OrthoDB" id="9402762at2759"/>
<evidence type="ECO:0000256" key="1">
    <source>
        <dbReference type="SAM" id="MobiDB-lite"/>
    </source>
</evidence>
<dbReference type="Pfam" id="PF16363">
    <property type="entry name" value="GDP_Man_Dehyd"/>
    <property type="match status" value="1"/>
</dbReference>
<protein>
    <recommendedName>
        <fullName evidence="2">NAD(P)-binding domain-containing protein</fullName>
    </recommendedName>
</protein>
<dbReference type="PANTHER" id="PTHR43725">
    <property type="entry name" value="UDP-GLUCOSE 4-EPIMERASE"/>
    <property type="match status" value="1"/>
</dbReference>
<dbReference type="InterPro" id="IPR036291">
    <property type="entry name" value="NAD(P)-bd_dom_sf"/>
</dbReference>
<dbReference type="RefSeq" id="XP_008719229.1">
    <property type="nucleotide sequence ID" value="XM_008721007.1"/>
</dbReference>
<dbReference type="InParanoid" id="W2RQN9"/>
<dbReference type="GO" id="GO:0005829">
    <property type="term" value="C:cytosol"/>
    <property type="evidence" value="ECO:0007669"/>
    <property type="project" value="TreeGrafter"/>
</dbReference>
<dbReference type="EMBL" id="KB822722">
    <property type="protein sequence ID" value="ETN38640.1"/>
    <property type="molecule type" value="Genomic_DNA"/>
</dbReference>
<dbReference type="GO" id="GO:0005996">
    <property type="term" value="P:monosaccharide metabolic process"/>
    <property type="evidence" value="ECO:0007669"/>
    <property type="project" value="TreeGrafter"/>
</dbReference>
<dbReference type="InterPro" id="IPR016040">
    <property type="entry name" value="NAD(P)-bd_dom"/>
</dbReference>
<reference evidence="3 4" key="1">
    <citation type="submission" date="2013-03" db="EMBL/GenBank/DDBJ databases">
        <title>The Genome Sequence of Phialophora europaea CBS 101466.</title>
        <authorList>
            <consortium name="The Broad Institute Genomics Platform"/>
            <person name="Cuomo C."/>
            <person name="de Hoog S."/>
            <person name="Gorbushina A."/>
            <person name="Walker B."/>
            <person name="Young S.K."/>
            <person name="Zeng Q."/>
            <person name="Gargeya S."/>
            <person name="Fitzgerald M."/>
            <person name="Haas B."/>
            <person name="Abouelleil A."/>
            <person name="Allen A.W."/>
            <person name="Alvarado L."/>
            <person name="Arachchi H.M."/>
            <person name="Berlin A.M."/>
            <person name="Chapman S.B."/>
            <person name="Gainer-Dewar J."/>
            <person name="Goldberg J."/>
            <person name="Griggs A."/>
            <person name="Gujja S."/>
            <person name="Hansen M."/>
            <person name="Howarth C."/>
            <person name="Imamovic A."/>
            <person name="Ireland A."/>
            <person name="Larimer J."/>
            <person name="McCowan C."/>
            <person name="Murphy C."/>
            <person name="Pearson M."/>
            <person name="Poon T.W."/>
            <person name="Priest M."/>
            <person name="Roberts A."/>
            <person name="Saif S."/>
            <person name="Shea T."/>
            <person name="Sisk P."/>
            <person name="Sykes S."/>
            <person name="Wortman J."/>
            <person name="Nusbaum C."/>
            <person name="Birren B."/>
        </authorList>
    </citation>
    <scope>NUCLEOTIDE SEQUENCE [LARGE SCALE GENOMIC DNA]</scope>
    <source>
        <strain evidence="3 4">CBS 101466</strain>
    </source>
</reference>
<dbReference type="PANTHER" id="PTHR43725:SF3">
    <property type="entry name" value="UDP-GLUCOSE 4-EPIMERASE (EUROFUNG)"/>
    <property type="match status" value="1"/>
</dbReference>
<dbReference type="Gene3D" id="3.40.50.720">
    <property type="entry name" value="NAD(P)-binding Rossmann-like Domain"/>
    <property type="match status" value="1"/>
</dbReference>
<dbReference type="STRING" id="1220924.W2RQN9"/>
<dbReference type="GeneID" id="19974016"/>
<dbReference type="AlphaFoldDB" id="W2RQN9"/>
<dbReference type="HOGENOM" id="CLU_007383_1_10_1"/>
<feature type="region of interest" description="Disordered" evidence="1">
    <location>
        <begin position="1"/>
        <end position="22"/>
    </location>
</feature>